<dbReference type="GO" id="GO:0045490">
    <property type="term" value="P:pectin catabolic process"/>
    <property type="evidence" value="ECO:0007669"/>
    <property type="project" value="UniProtKB-UniRule"/>
</dbReference>
<evidence type="ECO:0000256" key="3">
    <source>
        <dbReference type="ARBA" id="ARBA00013229"/>
    </source>
</evidence>
<keyword evidence="5 8" id="KW-0063">Aspartyl esterase</keyword>
<evidence type="ECO:0000256" key="4">
    <source>
        <dbReference type="ARBA" id="ARBA00022801"/>
    </source>
</evidence>
<evidence type="ECO:0000313" key="11">
    <source>
        <dbReference type="Proteomes" id="UP000554482"/>
    </source>
</evidence>
<keyword evidence="8" id="KW-0732">Signal</keyword>
<accession>A0A7J6X7H7</accession>
<keyword evidence="11" id="KW-1185">Reference proteome</keyword>
<feature type="domain" description="Pectinesterase catalytic" evidence="9">
    <location>
        <begin position="158"/>
        <end position="296"/>
    </location>
</feature>
<name>A0A7J6X7H7_THATH</name>
<comment type="similarity">
    <text evidence="2">Belongs to the pectinesterase family.</text>
</comment>
<evidence type="ECO:0000256" key="6">
    <source>
        <dbReference type="ARBA" id="ARBA00047928"/>
    </source>
</evidence>
<proteinExistence type="inferred from homology"/>
<dbReference type="SUPFAM" id="SSF51126">
    <property type="entry name" value="Pectin lyase-like"/>
    <property type="match status" value="1"/>
</dbReference>
<evidence type="ECO:0000256" key="2">
    <source>
        <dbReference type="ARBA" id="ARBA00008891"/>
    </source>
</evidence>
<dbReference type="GO" id="GO:0030599">
    <property type="term" value="F:pectinesterase activity"/>
    <property type="evidence" value="ECO:0007669"/>
    <property type="project" value="UniProtKB-UniRule"/>
</dbReference>
<gene>
    <name evidence="10" type="ORF">FRX31_005903</name>
</gene>
<evidence type="ECO:0000256" key="8">
    <source>
        <dbReference type="RuleBase" id="RU000589"/>
    </source>
</evidence>
<dbReference type="AlphaFoldDB" id="A0A7J6X7H7"/>
<dbReference type="EMBL" id="JABWDY010005348">
    <property type="protein sequence ID" value="KAF5204510.1"/>
    <property type="molecule type" value="Genomic_DNA"/>
</dbReference>
<dbReference type="Proteomes" id="UP000554482">
    <property type="component" value="Unassembled WGS sequence"/>
</dbReference>
<keyword evidence="4 8" id="KW-0378">Hydrolase</keyword>
<dbReference type="InterPro" id="IPR000070">
    <property type="entry name" value="Pectinesterase_cat"/>
</dbReference>
<evidence type="ECO:0000313" key="10">
    <source>
        <dbReference type="EMBL" id="KAF5204510.1"/>
    </source>
</evidence>
<dbReference type="Pfam" id="PF01095">
    <property type="entry name" value="Pectinesterase"/>
    <property type="match status" value="1"/>
</dbReference>
<comment type="pathway">
    <text evidence="1 8">Glycan metabolism; pectin degradation; 2-dehydro-3-deoxy-D-gluconate from pectin: step 1/5.</text>
</comment>
<dbReference type="UniPathway" id="UPA00545">
    <property type="reaction ID" value="UER00823"/>
</dbReference>
<feature type="chain" id="PRO_5029946837" description="Pectinesterase" evidence="8">
    <location>
        <begin position="26"/>
        <end position="307"/>
    </location>
</feature>
<evidence type="ECO:0000256" key="1">
    <source>
        <dbReference type="ARBA" id="ARBA00005184"/>
    </source>
</evidence>
<comment type="catalytic activity">
    <reaction evidence="6 8">
        <text>[(1-&gt;4)-alpha-D-galacturonosyl methyl ester](n) + n H2O = [(1-&gt;4)-alpha-D-galacturonosyl](n) + n methanol + n H(+)</text>
        <dbReference type="Rhea" id="RHEA:22380"/>
        <dbReference type="Rhea" id="RHEA-COMP:14570"/>
        <dbReference type="Rhea" id="RHEA-COMP:14573"/>
        <dbReference type="ChEBI" id="CHEBI:15377"/>
        <dbReference type="ChEBI" id="CHEBI:15378"/>
        <dbReference type="ChEBI" id="CHEBI:17790"/>
        <dbReference type="ChEBI" id="CHEBI:140522"/>
        <dbReference type="ChEBI" id="CHEBI:140523"/>
        <dbReference type="EC" id="3.1.1.11"/>
    </reaction>
</comment>
<evidence type="ECO:0000256" key="5">
    <source>
        <dbReference type="ARBA" id="ARBA00023085"/>
    </source>
</evidence>
<dbReference type="GO" id="GO:0042545">
    <property type="term" value="P:cell wall modification"/>
    <property type="evidence" value="ECO:0007669"/>
    <property type="project" value="UniProtKB-UniRule"/>
</dbReference>
<dbReference type="OrthoDB" id="2019149at2759"/>
<dbReference type="Gene3D" id="2.160.20.10">
    <property type="entry name" value="Single-stranded right-handed beta-helix, Pectin lyase-like"/>
    <property type="match status" value="2"/>
</dbReference>
<protein>
    <recommendedName>
        <fullName evidence="3 8">Pectinesterase</fullName>
        <ecNumber evidence="3 8">3.1.1.11</ecNumber>
    </recommendedName>
</protein>
<dbReference type="InterPro" id="IPR033131">
    <property type="entry name" value="Pectinesterase_Asp_AS"/>
</dbReference>
<dbReference type="InterPro" id="IPR011050">
    <property type="entry name" value="Pectin_lyase_fold/virulence"/>
</dbReference>
<feature type="signal peptide" evidence="8">
    <location>
        <begin position="1"/>
        <end position="25"/>
    </location>
</feature>
<reference evidence="10 11" key="1">
    <citation type="submission" date="2020-06" db="EMBL/GenBank/DDBJ databases">
        <title>Transcriptomic and genomic resources for Thalictrum thalictroides and T. hernandezii: Facilitating candidate gene discovery in an emerging model plant lineage.</title>
        <authorList>
            <person name="Arias T."/>
            <person name="Riano-Pachon D.M."/>
            <person name="Di Stilio V.S."/>
        </authorList>
    </citation>
    <scope>NUCLEOTIDE SEQUENCE [LARGE SCALE GENOMIC DNA]</scope>
    <source>
        <strain evidence="11">cv. WT478/WT964</strain>
        <tissue evidence="10">Leaves</tissue>
    </source>
</reference>
<comment type="caution">
    <text evidence="10">The sequence shown here is derived from an EMBL/GenBank/DDBJ whole genome shotgun (WGS) entry which is preliminary data.</text>
</comment>
<dbReference type="PANTHER" id="PTHR31321">
    <property type="entry name" value="ACYL-COA THIOESTER HYDROLASE YBHC-RELATED"/>
    <property type="match status" value="1"/>
</dbReference>
<dbReference type="PANTHER" id="PTHR31321:SF126">
    <property type="entry name" value="PECTINESTERASE"/>
    <property type="match status" value="1"/>
</dbReference>
<dbReference type="PROSITE" id="PS00503">
    <property type="entry name" value="PECTINESTERASE_2"/>
    <property type="match status" value="1"/>
</dbReference>
<dbReference type="InterPro" id="IPR012334">
    <property type="entry name" value="Pectin_lyas_fold"/>
</dbReference>
<feature type="active site" evidence="7">
    <location>
        <position position="164"/>
    </location>
</feature>
<sequence length="307" mass="33799">MHIAVQATLLINIIFLIIPTNIIYADQTSASLDPNLAEAEKCQKIIKVRQDGGGDFKTVTEAVNSVPAGNKVRTILSIGPGVYKEKIKVDRSKPFITFYGEGMPKLTFDGTALKYKGSVYSASVIVESDYFMAANIIFENTAPEPDGKMKDAQAVAMRISGTVDFIFGRGKSFYTNTELHSVGKDSAVIVANAREKDDDDSAYVFVNCKVTGTGKIMLGRTWRDRARVVFAHTDMVANVNPAGWENNNSKLSNEHVFYGEYMNKGPGANTDKRASFAKNLTEEEAKPFIDSKSFIKTETWLLPPPKL</sequence>
<dbReference type="EC" id="3.1.1.11" evidence="3 8"/>
<organism evidence="10 11">
    <name type="scientific">Thalictrum thalictroides</name>
    <name type="common">Rue-anemone</name>
    <name type="synonym">Anemone thalictroides</name>
    <dbReference type="NCBI Taxonomy" id="46969"/>
    <lineage>
        <taxon>Eukaryota</taxon>
        <taxon>Viridiplantae</taxon>
        <taxon>Streptophyta</taxon>
        <taxon>Embryophyta</taxon>
        <taxon>Tracheophyta</taxon>
        <taxon>Spermatophyta</taxon>
        <taxon>Magnoliopsida</taxon>
        <taxon>Ranunculales</taxon>
        <taxon>Ranunculaceae</taxon>
        <taxon>Thalictroideae</taxon>
        <taxon>Thalictrum</taxon>
    </lineage>
</organism>
<evidence type="ECO:0000256" key="7">
    <source>
        <dbReference type="PROSITE-ProRule" id="PRU10040"/>
    </source>
</evidence>
<evidence type="ECO:0000259" key="9">
    <source>
        <dbReference type="Pfam" id="PF01095"/>
    </source>
</evidence>